<dbReference type="Proteomes" id="UP001168821">
    <property type="component" value="Unassembled WGS sequence"/>
</dbReference>
<name>A0AA38M815_9CUCU</name>
<proteinExistence type="predicted"/>
<organism evidence="1 2">
    <name type="scientific">Zophobas morio</name>
    <dbReference type="NCBI Taxonomy" id="2755281"/>
    <lineage>
        <taxon>Eukaryota</taxon>
        <taxon>Metazoa</taxon>
        <taxon>Ecdysozoa</taxon>
        <taxon>Arthropoda</taxon>
        <taxon>Hexapoda</taxon>
        <taxon>Insecta</taxon>
        <taxon>Pterygota</taxon>
        <taxon>Neoptera</taxon>
        <taxon>Endopterygota</taxon>
        <taxon>Coleoptera</taxon>
        <taxon>Polyphaga</taxon>
        <taxon>Cucujiformia</taxon>
        <taxon>Tenebrionidae</taxon>
        <taxon>Zophobas</taxon>
    </lineage>
</organism>
<protein>
    <submittedName>
        <fullName evidence="1">Uncharacterized protein</fullName>
    </submittedName>
</protein>
<reference evidence="1" key="1">
    <citation type="journal article" date="2023" name="G3 (Bethesda)">
        <title>Whole genome assemblies of Zophobas morio and Tenebrio molitor.</title>
        <authorList>
            <person name="Kaur S."/>
            <person name="Stinson S.A."/>
            <person name="diCenzo G.C."/>
        </authorList>
    </citation>
    <scope>NUCLEOTIDE SEQUENCE</scope>
    <source>
        <strain evidence="1">QUZm001</strain>
    </source>
</reference>
<accession>A0AA38M815</accession>
<evidence type="ECO:0000313" key="1">
    <source>
        <dbReference type="EMBL" id="KAJ3646836.1"/>
    </source>
</evidence>
<keyword evidence="2" id="KW-1185">Reference proteome</keyword>
<gene>
    <name evidence="1" type="ORF">Zmor_024405</name>
</gene>
<dbReference type="AlphaFoldDB" id="A0AA38M815"/>
<sequence length="139" mass="16271">MTEREKGRNKVMMGLAIETGEQKQVIEKVTTFLEEKFKVDIKLKSAYKIAEKVYVVEFENREEKINVVESKKNLKGSSIYINDDLAKTERTIQNKIKEEATKEGNKGKMVRMGYNKLTVDGRNFEWNEEEVRLKKAENF</sequence>
<comment type="caution">
    <text evidence="1">The sequence shown here is derived from an EMBL/GenBank/DDBJ whole genome shotgun (WGS) entry which is preliminary data.</text>
</comment>
<dbReference type="EMBL" id="JALNTZ010000007">
    <property type="protein sequence ID" value="KAJ3646836.1"/>
    <property type="molecule type" value="Genomic_DNA"/>
</dbReference>
<evidence type="ECO:0000313" key="2">
    <source>
        <dbReference type="Proteomes" id="UP001168821"/>
    </source>
</evidence>